<keyword evidence="10" id="KW-1185">Reference proteome</keyword>
<dbReference type="AlphaFoldDB" id="A0A1I4A878"/>
<dbReference type="PANTHER" id="PTHR30572:SF4">
    <property type="entry name" value="ABC TRANSPORTER PERMEASE YTRF"/>
    <property type="match status" value="1"/>
</dbReference>
<reference evidence="10" key="1">
    <citation type="submission" date="2016-10" db="EMBL/GenBank/DDBJ databases">
        <authorList>
            <person name="Varghese N."/>
            <person name="Submissions S."/>
        </authorList>
    </citation>
    <scope>NUCLEOTIDE SEQUENCE [LARGE SCALE GENOMIC DNA]</scope>
    <source>
        <strain evidence="10">MO64</strain>
    </source>
</reference>
<accession>A0A1I4A878</accession>
<dbReference type="RefSeq" id="WP_092702263.1">
    <property type="nucleotide sequence ID" value="NZ_FOSR01000003.1"/>
</dbReference>
<comment type="similarity">
    <text evidence="6">Belongs to the ABC-4 integral membrane protein family.</text>
</comment>
<dbReference type="GO" id="GO:0005886">
    <property type="term" value="C:plasma membrane"/>
    <property type="evidence" value="ECO:0007669"/>
    <property type="project" value="UniProtKB-SubCell"/>
</dbReference>
<sequence>MRTFRQIQPILAALRSHKTAVILLVLEIALTMAVLGNLVFIVYGTIQRSHVSTGVAESQIGLIQSITVIGEQSQGTTAGDLAALRNVPGVTHAAYGGPPLWYVERDPVFLDPSRQHPVAQMYEFQGSQDLSRTLGLHIVEGHDFSDDELPVLAKMSMSKDFQFPVLITRALADRLYPGGNALGRVLYDGNAASRVVGIVDHLRGEITGRPDDDYSMVYEYVVGAQNMGGGFMIRASDPARLPQVLHAAAAALQKADPAHVQNKLFTMPELRAKYFRSDLATGRMLLAIILILLVVTALGVSGLASFWVQQRRRQIGMRRALGATRGDILRYFQIENFLIVTGGVLLGALFAYALNLFLMHRFELAHLPANYLLAGAVALWLLGQLAVLGPALRAAAVPPVVATRSV</sequence>
<organism evidence="9 10">
    <name type="scientific">Rhodanobacter glycinis</name>
    <dbReference type="NCBI Taxonomy" id="582702"/>
    <lineage>
        <taxon>Bacteria</taxon>
        <taxon>Pseudomonadati</taxon>
        <taxon>Pseudomonadota</taxon>
        <taxon>Gammaproteobacteria</taxon>
        <taxon>Lysobacterales</taxon>
        <taxon>Rhodanobacteraceae</taxon>
        <taxon>Rhodanobacter</taxon>
    </lineage>
</organism>
<keyword evidence="3 7" id="KW-0812">Transmembrane</keyword>
<evidence type="ECO:0000256" key="5">
    <source>
        <dbReference type="ARBA" id="ARBA00023136"/>
    </source>
</evidence>
<feature type="transmembrane region" description="Helical" evidence="7">
    <location>
        <begin position="371"/>
        <end position="392"/>
    </location>
</feature>
<keyword evidence="4 7" id="KW-1133">Transmembrane helix</keyword>
<feature type="transmembrane region" description="Helical" evidence="7">
    <location>
        <begin position="21"/>
        <end position="43"/>
    </location>
</feature>
<dbReference type="EMBL" id="FOSR01000003">
    <property type="protein sequence ID" value="SFK52622.1"/>
    <property type="molecule type" value="Genomic_DNA"/>
</dbReference>
<evidence type="ECO:0000256" key="3">
    <source>
        <dbReference type="ARBA" id="ARBA00022692"/>
    </source>
</evidence>
<dbReference type="Proteomes" id="UP000198725">
    <property type="component" value="Unassembled WGS sequence"/>
</dbReference>
<feature type="transmembrane region" description="Helical" evidence="7">
    <location>
        <begin position="337"/>
        <end position="359"/>
    </location>
</feature>
<dbReference type="Pfam" id="PF02687">
    <property type="entry name" value="FtsX"/>
    <property type="match status" value="1"/>
</dbReference>
<evidence type="ECO:0000313" key="10">
    <source>
        <dbReference type="Proteomes" id="UP000198725"/>
    </source>
</evidence>
<dbReference type="InterPro" id="IPR003838">
    <property type="entry name" value="ABC3_permease_C"/>
</dbReference>
<dbReference type="InterPro" id="IPR050250">
    <property type="entry name" value="Macrolide_Exporter_MacB"/>
</dbReference>
<dbReference type="PANTHER" id="PTHR30572">
    <property type="entry name" value="MEMBRANE COMPONENT OF TRANSPORTER-RELATED"/>
    <property type="match status" value="1"/>
</dbReference>
<feature type="domain" description="ABC3 transporter permease C-terminal" evidence="8">
    <location>
        <begin position="287"/>
        <end position="398"/>
    </location>
</feature>
<dbReference type="GO" id="GO:0022857">
    <property type="term" value="F:transmembrane transporter activity"/>
    <property type="evidence" value="ECO:0007669"/>
    <property type="project" value="TreeGrafter"/>
</dbReference>
<feature type="transmembrane region" description="Helical" evidence="7">
    <location>
        <begin position="284"/>
        <end position="308"/>
    </location>
</feature>
<evidence type="ECO:0000256" key="1">
    <source>
        <dbReference type="ARBA" id="ARBA00004651"/>
    </source>
</evidence>
<evidence type="ECO:0000256" key="7">
    <source>
        <dbReference type="SAM" id="Phobius"/>
    </source>
</evidence>
<gene>
    <name evidence="9" type="ORF">SAMN05192579_103305</name>
</gene>
<evidence type="ECO:0000256" key="6">
    <source>
        <dbReference type="ARBA" id="ARBA00038076"/>
    </source>
</evidence>
<proteinExistence type="inferred from homology"/>
<evidence type="ECO:0000259" key="8">
    <source>
        <dbReference type="Pfam" id="PF02687"/>
    </source>
</evidence>
<protein>
    <submittedName>
        <fullName evidence="9">Putative ABC transport system permease protein</fullName>
    </submittedName>
</protein>
<keyword evidence="5 7" id="KW-0472">Membrane</keyword>
<evidence type="ECO:0000256" key="2">
    <source>
        <dbReference type="ARBA" id="ARBA00022475"/>
    </source>
</evidence>
<comment type="subcellular location">
    <subcellularLocation>
        <location evidence="1">Cell membrane</location>
        <topology evidence="1">Multi-pass membrane protein</topology>
    </subcellularLocation>
</comment>
<name>A0A1I4A878_9GAMM</name>
<evidence type="ECO:0000256" key="4">
    <source>
        <dbReference type="ARBA" id="ARBA00022989"/>
    </source>
</evidence>
<keyword evidence="2" id="KW-1003">Cell membrane</keyword>
<evidence type="ECO:0000313" key="9">
    <source>
        <dbReference type="EMBL" id="SFK52622.1"/>
    </source>
</evidence>